<dbReference type="OrthoDB" id="9803927at2"/>
<feature type="domain" description="Choice-of-anchor I" evidence="2">
    <location>
        <begin position="56"/>
        <end position="332"/>
    </location>
</feature>
<evidence type="ECO:0000313" key="4">
    <source>
        <dbReference type="Proteomes" id="UP000034228"/>
    </source>
</evidence>
<dbReference type="Pfam" id="PF22494">
    <property type="entry name" value="choice_anch_I"/>
    <property type="match status" value="2"/>
</dbReference>
<dbReference type="PATRIC" id="fig|336831.14.peg.1181"/>
<sequence length="617" mass="66043">MKAKYLLTAVAMAVLTACNSSDEPVSEPQIPEPVVLTPSTLSLSLLGRYSSEEYLVSAAEITAYDADSKRAFVVNALAGAVDVLYLIDPANPVYLDTLSATDIAENAVVNSVAAHNGLIALAIESSPKTERGFVAVYNAADLTLRDFIEVGAQPDMLTFTPDGRFILVANEGEPSDDYQIDPEGSVTVIDVSKPDTLFAATADFRAFNSKKAELVAAGVRIFGPNAGVTQDLEPEYITVSADNSTAWIALQENNALAVLDIASATITDILPLGFKDHGIAGNGIAVSDTQNEINIALWPGVVGMYQPDSIASYTVDGATYIVTANEGDARAWGETNQAYWDGDASQGFVEEIRFKHLFHKNGFDRRVGDDMPPQLISLAAGALLNPEVFGYCGAAAGEPGDCRDDNLLGRLTVSWVDGYRKDANGNPVMFNINGVADENGDRLMYDQVYAFGGRSFAIWSANGELVWDSGDFIEQYLTSDECKLGTERTILCAQYFNANHSAGNSFGNRNDNKGPEPEAIAVGSFGNKTFAFVGLERMGGVMVFDISNPAAPSFIDYLNTRDDWQNNPADVLATVGDLGPEGFTFISADDSPNGKPLLLIGNEVSGTTTIYQINLTY</sequence>
<dbReference type="Proteomes" id="UP000034228">
    <property type="component" value="Unassembled WGS sequence"/>
</dbReference>
<name>A0A0M2V1W2_9GAMM</name>
<dbReference type="Gene3D" id="2.130.10.10">
    <property type="entry name" value="YVTN repeat-like/Quinoprotein amine dehydrogenase"/>
    <property type="match status" value="1"/>
</dbReference>
<dbReference type="STRING" id="336831.WG68_15060"/>
<evidence type="ECO:0000313" key="3">
    <source>
        <dbReference type="EMBL" id="KKO44611.1"/>
    </source>
</evidence>
<dbReference type="NCBIfam" id="NF038117">
    <property type="entry name" value="choice_anch_I"/>
    <property type="match status" value="1"/>
</dbReference>
<keyword evidence="4" id="KW-1185">Reference proteome</keyword>
<dbReference type="InterPro" id="IPR055188">
    <property type="entry name" value="Choice_anch_I"/>
</dbReference>
<feature type="signal peptide" evidence="1">
    <location>
        <begin position="1"/>
        <end position="22"/>
    </location>
</feature>
<dbReference type="InterPro" id="IPR011048">
    <property type="entry name" value="Haem_d1_sf"/>
</dbReference>
<organism evidence="3 4">
    <name type="scientific">Arsukibacterium ikkense</name>
    <dbReference type="NCBI Taxonomy" id="336831"/>
    <lineage>
        <taxon>Bacteria</taxon>
        <taxon>Pseudomonadati</taxon>
        <taxon>Pseudomonadota</taxon>
        <taxon>Gammaproteobacteria</taxon>
        <taxon>Chromatiales</taxon>
        <taxon>Chromatiaceae</taxon>
        <taxon>Arsukibacterium</taxon>
    </lineage>
</organism>
<dbReference type="InterPro" id="IPR052956">
    <property type="entry name" value="Mesenchyme-surface_protein"/>
</dbReference>
<accession>A0A0M2V1W2</accession>
<comment type="caution">
    <text evidence="3">The sequence shown here is derived from an EMBL/GenBank/DDBJ whole genome shotgun (WGS) entry which is preliminary data.</text>
</comment>
<keyword evidence="1" id="KW-0732">Signal</keyword>
<dbReference type="RefSeq" id="WP_046558537.1">
    <property type="nucleotide sequence ID" value="NZ_LAHO01000015.1"/>
</dbReference>
<dbReference type="PANTHER" id="PTHR46928:SF1">
    <property type="entry name" value="MESENCHYME-SPECIFIC CELL SURFACE GLYCOPROTEIN"/>
    <property type="match status" value="1"/>
</dbReference>
<evidence type="ECO:0000259" key="2">
    <source>
        <dbReference type="Pfam" id="PF22494"/>
    </source>
</evidence>
<evidence type="ECO:0000256" key="1">
    <source>
        <dbReference type="SAM" id="SignalP"/>
    </source>
</evidence>
<reference evidence="3 4" key="1">
    <citation type="submission" date="2015-03" db="EMBL/GenBank/DDBJ databases">
        <title>Draft genome sequences of two protease-producing strains of Arsukibacterium isolated from two cold and alkaline environments.</title>
        <authorList>
            <person name="Lylloff J.E."/>
            <person name="Skov L.B."/>
            <person name="Jepsen M."/>
            <person name="Hallin P.F."/>
            <person name="Sorensen S.J."/>
            <person name="Stougaard P."/>
            <person name="Glaring M.A."/>
        </authorList>
    </citation>
    <scope>NUCLEOTIDE SEQUENCE [LARGE SCALE GENOMIC DNA]</scope>
    <source>
        <strain evidence="3 4">GCM72</strain>
    </source>
</reference>
<proteinExistence type="predicted"/>
<dbReference type="PANTHER" id="PTHR46928">
    <property type="entry name" value="MESENCHYME-SPECIFIC CELL SURFACE GLYCOPROTEIN"/>
    <property type="match status" value="1"/>
</dbReference>
<feature type="chain" id="PRO_5005644178" evidence="1">
    <location>
        <begin position="23"/>
        <end position="617"/>
    </location>
</feature>
<dbReference type="InterPro" id="IPR015943">
    <property type="entry name" value="WD40/YVTN_repeat-like_dom_sf"/>
</dbReference>
<gene>
    <name evidence="3" type="ORF">WG68_15060</name>
</gene>
<protein>
    <submittedName>
        <fullName evidence="3">Alkaline phosphatase</fullName>
    </submittedName>
</protein>
<dbReference type="EMBL" id="LAHO01000015">
    <property type="protein sequence ID" value="KKO44611.1"/>
    <property type="molecule type" value="Genomic_DNA"/>
</dbReference>
<feature type="domain" description="Choice-of-anchor I" evidence="2">
    <location>
        <begin position="426"/>
        <end position="613"/>
    </location>
</feature>
<dbReference type="AlphaFoldDB" id="A0A0M2V1W2"/>
<dbReference type="SUPFAM" id="SSF51004">
    <property type="entry name" value="C-terminal (heme d1) domain of cytochrome cd1-nitrite reductase"/>
    <property type="match status" value="1"/>
</dbReference>
<dbReference type="PROSITE" id="PS51257">
    <property type="entry name" value="PROKAR_LIPOPROTEIN"/>
    <property type="match status" value="1"/>
</dbReference>